<evidence type="ECO:0000313" key="2">
    <source>
        <dbReference type="Proteomes" id="UP000272400"/>
    </source>
</evidence>
<protein>
    <submittedName>
        <fullName evidence="1">Uncharacterized protein DUF4279</fullName>
    </submittedName>
</protein>
<name>A0A3N1D0H8_9ACTN</name>
<reference evidence="1 2" key="1">
    <citation type="submission" date="2018-11" db="EMBL/GenBank/DDBJ databases">
        <title>Sequencing the genomes of 1000 actinobacteria strains.</title>
        <authorList>
            <person name="Klenk H.-P."/>
        </authorList>
    </citation>
    <scope>NUCLEOTIDE SEQUENCE [LARGE SCALE GENOMIC DNA]</scope>
    <source>
        <strain evidence="1 2">DSM 44254</strain>
    </source>
</reference>
<dbReference type="AlphaFoldDB" id="A0A3N1D0H8"/>
<accession>A0A3N1D0H8</accession>
<keyword evidence="2" id="KW-1185">Reference proteome</keyword>
<dbReference type="InterPro" id="IPR025459">
    <property type="entry name" value="DUF4279"/>
</dbReference>
<comment type="caution">
    <text evidence="1">The sequence shown here is derived from an EMBL/GenBank/DDBJ whole genome shotgun (WGS) entry which is preliminary data.</text>
</comment>
<organism evidence="1 2">
    <name type="scientific">Actinocorallia herbida</name>
    <dbReference type="NCBI Taxonomy" id="58109"/>
    <lineage>
        <taxon>Bacteria</taxon>
        <taxon>Bacillati</taxon>
        <taxon>Actinomycetota</taxon>
        <taxon>Actinomycetes</taxon>
        <taxon>Streptosporangiales</taxon>
        <taxon>Thermomonosporaceae</taxon>
        <taxon>Actinocorallia</taxon>
    </lineage>
</organism>
<dbReference type="Pfam" id="PF14106">
    <property type="entry name" value="DUF4279"/>
    <property type="match status" value="1"/>
</dbReference>
<proteinExistence type="predicted"/>
<dbReference type="OrthoDB" id="4164081at2"/>
<dbReference type="EMBL" id="RJKE01000001">
    <property type="protein sequence ID" value="ROO86548.1"/>
    <property type="molecule type" value="Genomic_DNA"/>
</dbReference>
<dbReference type="RefSeq" id="WP_123665936.1">
    <property type="nucleotide sequence ID" value="NZ_RJKE01000001.1"/>
</dbReference>
<evidence type="ECO:0000313" key="1">
    <source>
        <dbReference type="EMBL" id="ROO86548.1"/>
    </source>
</evidence>
<sequence length="145" mass="15689">MPTSQYVHFALFSERTSAAAVTAHLGVEPDEATVRDSRPAVPVTHRWEISCREPGLCVDEQISCVLTGLRPHLDGLADLARRLRGESPGGGAVLEIVRCFTDERPPSGEADGPDLFGRHLDTDVLDFLIETGASSDVDEYDLTGD</sequence>
<dbReference type="Proteomes" id="UP000272400">
    <property type="component" value="Unassembled WGS sequence"/>
</dbReference>
<gene>
    <name evidence="1" type="ORF">EDD29_4121</name>
</gene>